<evidence type="ECO:0000313" key="3">
    <source>
        <dbReference type="Proteomes" id="UP001287286"/>
    </source>
</evidence>
<feature type="region of interest" description="Disordered" evidence="1">
    <location>
        <begin position="169"/>
        <end position="199"/>
    </location>
</feature>
<feature type="region of interest" description="Disordered" evidence="1">
    <location>
        <begin position="434"/>
        <end position="460"/>
    </location>
</feature>
<reference evidence="2 3" key="1">
    <citation type="journal article" date="2024" name="Microbiol. Resour. Announc.">
        <title>Genome annotations for the ascomycete fungi Trichoderma harzianum, Trichoderma aggressivum, and Purpureocillium lilacinum.</title>
        <authorList>
            <person name="Beijen E.P.W."/>
            <person name="Ohm R.A."/>
        </authorList>
    </citation>
    <scope>NUCLEOTIDE SEQUENCE [LARGE SCALE GENOMIC DNA]</scope>
    <source>
        <strain evidence="2 3">CBS 150709</strain>
    </source>
</reference>
<comment type="caution">
    <text evidence="2">The sequence shown here is derived from an EMBL/GenBank/DDBJ whole genome shotgun (WGS) entry which is preliminary data.</text>
</comment>
<dbReference type="Proteomes" id="UP001287286">
    <property type="component" value="Unassembled WGS sequence"/>
</dbReference>
<evidence type="ECO:0000313" key="2">
    <source>
        <dbReference type="EMBL" id="KAK4090774.1"/>
    </source>
</evidence>
<name>A0ABR0C3Q7_PURLI</name>
<feature type="region of interest" description="Disordered" evidence="1">
    <location>
        <begin position="518"/>
        <end position="551"/>
    </location>
</feature>
<protein>
    <submittedName>
        <fullName evidence="2">Uncharacterized protein</fullName>
    </submittedName>
</protein>
<accession>A0ABR0C3Q7</accession>
<sequence length="744" mass="79685">MVSCSSLGQYTSTQAINRIKNGLQHATPIKIVDGVCTPHRGIDSPATKELQHGVSLSRRQDFKLSPRQPRLDTTLVAGETNLRHAGWLRSAGNQLDKHMSRLPAPQACANGGQALTAASMPRGQQKSQACRVAFAARHLPVPISRARPILALHVCGLLRPLPSRDGALQRPGWTAVGETGRRGGKNRAERERQTASLAPAKVKQVEKRDPLVIYRLFPVAGWSQALDAAEAVPSVGDGGGGGVVSAPSKHWRLAGVGSHGTGGGPWAKLMTWVEAEAGMAGRPRSGTREGRAGGYPGEQAAPHSAQHDTANRSASQHTRIFGGDGHHQYLRCLSGGRDPACPVQFERRGVHKGDSEPALTHLSMPVIGHQKSSVRHAVTRALLHFTALTKSFPSAIDVLSCPSATTTSTTSSCVRSCAAIGASAPAAAATYTSSGIAPGRVGADPATSDVARRASHTPPPSTHDLALLVCVFVRVRIHGTRRRPNDAPPPVTATAANHPLSLPQHHYRTDPAPLSFSPSLASSFIPRPNKTTPLAKRHRRGDTASKPPTYTAPHCTIVAHRQSTADNRRPPPRRTHHDVSSLGFFLNKRPASLLRPPIPLRKPTIIRWLARPPPVARQPAIVARPPSRRRVRYLTDPIIIPRSCSWWLVLFLVPPPERPPSPNSAAFGPTRIQHVHTHTDFNLTHQASTYCAKCLARARSNWGEGVQSATGLRIPSETGAHSLPSSLTAVGVCAPRHSTAFTAY</sequence>
<gene>
    <name evidence="2" type="ORF">Purlil1_4910</name>
</gene>
<proteinExistence type="predicted"/>
<keyword evidence="3" id="KW-1185">Reference proteome</keyword>
<evidence type="ECO:0000256" key="1">
    <source>
        <dbReference type="SAM" id="MobiDB-lite"/>
    </source>
</evidence>
<feature type="region of interest" description="Disordered" evidence="1">
    <location>
        <begin position="279"/>
        <end position="320"/>
    </location>
</feature>
<organism evidence="2 3">
    <name type="scientific">Purpureocillium lilacinum</name>
    <name type="common">Paecilomyces lilacinus</name>
    <dbReference type="NCBI Taxonomy" id="33203"/>
    <lineage>
        <taxon>Eukaryota</taxon>
        <taxon>Fungi</taxon>
        <taxon>Dikarya</taxon>
        <taxon>Ascomycota</taxon>
        <taxon>Pezizomycotina</taxon>
        <taxon>Sordariomycetes</taxon>
        <taxon>Hypocreomycetidae</taxon>
        <taxon>Hypocreales</taxon>
        <taxon>Ophiocordycipitaceae</taxon>
        <taxon>Purpureocillium</taxon>
    </lineage>
</organism>
<dbReference type="EMBL" id="JAWRVI010000014">
    <property type="protein sequence ID" value="KAK4090774.1"/>
    <property type="molecule type" value="Genomic_DNA"/>
</dbReference>